<accession>A0A224XRG1</accession>
<dbReference type="AlphaFoldDB" id="A0A224XRG1"/>
<dbReference type="SMART" id="SM00587">
    <property type="entry name" value="CHK"/>
    <property type="match status" value="1"/>
</dbReference>
<sequence length="399" mass="46870">MDNEHDMLKFLVNDGAFGPVTYVSSKLDNEVDKGTQFASVVSFLVLIVNNGFEDLEIHVVLKRQHVSNEAKDMFNSDIAFKNEVIMYTKILPLLQAESLNLFPKLYCTNQMDSMRCDQQQILTFENLQHCGYMLTKEKIFIDYEHVKIALMKLGQFHGLSYLAKRHHKDTFFKITNELIETKFTKILPEFKEMMRTCMLRGIKPLMEQNKETDILNRVLRKLENLTEVAQLLVKPEEPFSVICHGDFCRNNMFFKYDNSNPSETKFFDLQNSLYTSPAIDTSFFLYMNTTTEMRDKYWDKFLNIYWESFSNTVPNLEFTFAQFMEHFAKRAVYGYLPTCFFLPMSMDIEDMDVEEFSKLPEEVKQRRMLTCAGNAGTKAITDIVEHLLSKHYLHKFLEL</sequence>
<dbReference type="SUPFAM" id="SSF56112">
    <property type="entry name" value="Protein kinase-like (PK-like)"/>
    <property type="match status" value="1"/>
</dbReference>
<dbReference type="PANTHER" id="PTHR11012:SF8">
    <property type="entry name" value="JUVENILE HORMONE-INDUCIBLE PROTEIN 26"/>
    <property type="match status" value="1"/>
</dbReference>
<dbReference type="Pfam" id="PF02958">
    <property type="entry name" value="EcKL"/>
    <property type="match status" value="1"/>
</dbReference>
<proteinExistence type="predicted"/>
<feature type="domain" description="CHK kinase-like" evidence="1">
    <location>
        <begin position="122"/>
        <end position="315"/>
    </location>
</feature>
<dbReference type="PANTHER" id="PTHR11012">
    <property type="entry name" value="PROTEIN KINASE-LIKE DOMAIN-CONTAINING"/>
    <property type="match status" value="1"/>
</dbReference>
<protein>
    <submittedName>
        <fullName evidence="2">Putative juvenile hormone-inducible protein</fullName>
    </submittedName>
</protein>
<dbReference type="InterPro" id="IPR011009">
    <property type="entry name" value="Kinase-like_dom_sf"/>
</dbReference>
<organism evidence="2">
    <name type="scientific">Panstrongylus lignarius</name>
    <dbReference type="NCBI Taxonomy" id="156445"/>
    <lineage>
        <taxon>Eukaryota</taxon>
        <taxon>Metazoa</taxon>
        <taxon>Ecdysozoa</taxon>
        <taxon>Arthropoda</taxon>
        <taxon>Hexapoda</taxon>
        <taxon>Insecta</taxon>
        <taxon>Pterygota</taxon>
        <taxon>Neoptera</taxon>
        <taxon>Paraneoptera</taxon>
        <taxon>Hemiptera</taxon>
        <taxon>Heteroptera</taxon>
        <taxon>Panheteroptera</taxon>
        <taxon>Cimicomorpha</taxon>
        <taxon>Reduviidae</taxon>
        <taxon>Triatominae</taxon>
        <taxon>Panstrongylus</taxon>
    </lineage>
</organism>
<dbReference type="InterPro" id="IPR015897">
    <property type="entry name" value="CHK_kinase-like"/>
</dbReference>
<dbReference type="EMBL" id="GFTR01005867">
    <property type="protein sequence ID" value="JAW10559.1"/>
    <property type="molecule type" value="Transcribed_RNA"/>
</dbReference>
<name>A0A224XRG1_9HEMI</name>
<dbReference type="Gene3D" id="3.90.1200.10">
    <property type="match status" value="1"/>
</dbReference>
<evidence type="ECO:0000313" key="2">
    <source>
        <dbReference type="EMBL" id="JAW10559.1"/>
    </source>
</evidence>
<evidence type="ECO:0000259" key="1">
    <source>
        <dbReference type="SMART" id="SM00587"/>
    </source>
</evidence>
<reference evidence="2" key="1">
    <citation type="journal article" date="2018" name="PLoS Negl. Trop. Dis.">
        <title>An insight into the salivary gland and fat body transcriptome of Panstrongylus lignarius (Hemiptera: Heteroptera), the main vector of Chagas disease in Peru.</title>
        <authorList>
            <person name="Nevoa J.C."/>
            <person name="Mendes M.T."/>
            <person name="da Silva M.V."/>
            <person name="Soares S.C."/>
            <person name="Oliveira C.J.F."/>
            <person name="Ribeiro J.M.C."/>
        </authorList>
    </citation>
    <scope>NUCLEOTIDE SEQUENCE</scope>
</reference>
<dbReference type="InterPro" id="IPR004119">
    <property type="entry name" value="EcKL"/>
</dbReference>